<evidence type="ECO:0000256" key="3">
    <source>
        <dbReference type="SAM" id="Coils"/>
    </source>
</evidence>
<dbReference type="GO" id="GO:0050821">
    <property type="term" value="P:protein stabilization"/>
    <property type="evidence" value="ECO:0007669"/>
    <property type="project" value="TreeGrafter"/>
</dbReference>
<evidence type="ECO:0000313" key="5">
    <source>
        <dbReference type="EMBL" id="KOF04204.1"/>
    </source>
</evidence>
<organism evidence="5 6">
    <name type="scientific">Roseivirga seohaensis subsp. aquiponti</name>
    <dbReference type="NCBI Taxonomy" id="1566026"/>
    <lineage>
        <taxon>Bacteria</taxon>
        <taxon>Pseudomonadati</taxon>
        <taxon>Bacteroidota</taxon>
        <taxon>Cytophagia</taxon>
        <taxon>Cytophagales</taxon>
        <taxon>Roseivirgaceae</taxon>
        <taxon>Roseivirga</taxon>
    </lineage>
</organism>
<feature type="chain" id="PRO_5005580504" description="Outer membrane chaperone Skp" evidence="4">
    <location>
        <begin position="21"/>
        <end position="180"/>
    </location>
</feature>
<protein>
    <recommendedName>
        <fullName evidence="7">Outer membrane chaperone Skp</fullName>
    </recommendedName>
</protein>
<gene>
    <name evidence="5" type="ORF">OB69_03475</name>
</gene>
<dbReference type="Pfam" id="PF03938">
    <property type="entry name" value="OmpH"/>
    <property type="match status" value="1"/>
</dbReference>
<dbReference type="PATRIC" id="fig|1566026.4.peg.2466"/>
<dbReference type="GO" id="GO:0051082">
    <property type="term" value="F:unfolded protein binding"/>
    <property type="evidence" value="ECO:0007669"/>
    <property type="project" value="InterPro"/>
</dbReference>
<keyword evidence="6" id="KW-1185">Reference proteome</keyword>
<dbReference type="GO" id="GO:0005829">
    <property type="term" value="C:cytosol"/>
    <property type="evidence" value="ECO:0007669"/>
    <property type="project" value="TreeGrafter"/>
</dbReference>
<feature type="signal peptide" evidence="4">
    <location>
        <begin position="1"/>
        <end position="20"/>
    </location>
</feature>
<dbReference type="RefSeq" id="WP_071387072.1">
    <property type="nucleotide sequence ID" value="NZ_JSVA01000004.1"/>
</dbReference>
<dbReference type="InterPro" id="IPR005632">
    <property type="entry name" value="Chaperone_Skp"/>
</dbReference>
<reference evidence="6" key="1">
    <citation type="submission" date="2014-11" db="EMBL/GenBank/DDBJ databases">
        <title>Genome sequencing of Roseivirga sp. D-25.</title>
        <authorList>
            <person name="Selvaratnam C."/>
            <person name="Thevarajoo S."/>
            <person name="Goh K.M."/>
            <person name="Eee R."/>
            <person name="Chan K.-G."/>
            <person name="Chong C.S."/>
        </authorList>
    </citation>
    <scope>NUCLEOTIDE SEQUENCE [LARGE SCALE GENOMIC DNA]</scope>
    <source>
        <strain evidence="6">D-25</strain>
    </source>
</reference>
<evidence type="ECO:0000256" key="4">
    <source>
        <dbReference type="SAM" id="SignalP"/>
    </source>
</evidence>
<name>A0A0L8APD5_9BACT</name>
<dbReference type="PANTHER" id="PTHR35089">
    <property type="entry name" value="CHAPERONE PROTEIN SKP"/>
    <property type="match status" value="1"/>
</dbReference>
<dbReference type="EMBL" id="JSVA01000004">
    <property type="protein sequence ID" value="KOF04204.1"/>
    <property type="molecule type" value="Genomic_DNA"/>
</dbReference>
<dbReference type="SMART" id="SM00935">
    <property type="entry name" value="OmpH"/>
    <property type="match status" value="1"/>
</dbReference>
<accession>A0A0L8APD5</accession>
<dbReference type="Proteomes" id="UP000036908">
    <property type="component" value="Unassembled WGS sequence"/>
</dbReference>
<evidence type="ECO:0008006" key="7">
    <source>
        <dbReference type="Google" id="ProtNLM"/>
    </source>
</evidence>
<dbReference type="PANTHER" id="PTHR35089:SF1">
    <property type="entry name" value="CHAPERONE PROTEIN SKP"/>
    <property type="match status" value="1"/>
</dbReference>
<evidence type="ECO:0000313" key="6">
    <source>
        <dbReference type="Proteomes" id="UP000036908"/>
    </source>
</evidence>
<dbReference type="AlphaFoldDB" id="A0A0L8APD5"/>
<evidence type="ECO:0000256" key="1">
    <source>
        <dbReference type="ARBA" id="ARBA00009091"/>
    </source>
</evidence>
<dbReference type="SUPFAM" id="SSF111384">
    <property type="entry name" value="OmpH-like"/>
    <property type="match status" value="1"/>
</dbReference>
<comment type="similarity">
    <text evidence="1">Belongs to the Skp family.</text>
</comment>
<feature type="coiled-coil region" evidence="3">
    <location>
        <begin position="48"/>
        <end position="108"/>
    </location>
</feature>
<comment type="caution">
    <text evidence="5">The sequence shown here is derived from an EMBL/GenBank/DDBJ whole genome shotgun (WGS) entry which is preliminary data.</text>
</comment>
<evidence type="ECO:0000256" key="2">
    <source>
        <dbReference type="ARBA" id="ARBA00022729"/>
    </source>
</evidence>
<sequence>MHKISPAIVLFFVISNFVLAQNKAFAQKFGHIDSEYILSKMPEYSQKKKEIEDLHKEYDKVVRSLQNEAEKMRAELRAKEILFTPEMIKEKQKEVDLKEQEALDKSTEFFGYDGLIYKKQNELLRPIRQKMFEATEVVCRKHNLDYMLDKAADMSIIYSNPEHDYTEFVLEELELLKKKN</sequence>
<keyword evidence="3" id="KW-0175">Coiled coil</keyword>
<dbReference type="InterPro" id="IPR024930">
    <property type="entry name" value="Skp_dom_sf"/>
</dbReference>
<dbReference type="Gene3D" id="3.30.910.20">
    <property type="entry name" value="Skp domain"/>
    <property type="match status" value="1"/>
</dbReference>
<proteinExistence type="inferred from homology"/>
<keyword evidence="2 4" id="KW-0732">Signal</keyword>